<dbReference type="AlphaFoldDB" id="A0A162Z1R4"/>
<reference evidence="2 3" key="1">
    <citation type="journal article" date="2016" name="Sci. Rep.">
        <title>Draft genome sequencing and secretome analysis of fungal phytopathogen Ascochyta rabiei provides insight into the necrotrophic effector repertoire.</title>
        <authorList>
            <person name="Verma S."/>
            <person name="Gazara R.K."/>
            <person name="Nizam S."/>
            <person name="Parween S."/>
            <person name="Chattopadhyay D."/>
            <person name="Verma P.K."/>
        </authorList>
    </citation>
    <scope>NUCLEOTIDE SEQUENCE [LARGE SCALE GENOMIC DNA]</scope>
    <source>
        <strain evidence="2 3">ArDII</strain>
    </source>
</reference>
<evidence type="ECO:0000259" key="1">
    <source>
        <dbReference type="Pfam" id="PF01636"/>
    </source>
</evidence>
<dbReference type="InterPro" id="IPR002575">
    <property type="entry name" value="Aminoglycoside_PTrfase"/>
</dbReference>
<dbReference type="Proteomes" id="UP000076837">
    <property type="component" value="Unassembled WGS sequence"/>
</dbReference>
<dbReference type="Pfam" id="PF01636">
    <property type="entry name" value="APH"/>
    <property type="match status" value="1"/>
</dbReference>
<dbReference type="PANTHER" id="PTHR21310">
    <property type="entry name" value="AMINOGLYCOSIDE PHOSPHOTRANSFERASE-RELATED-RELATED"/>
    <property type="match status" value="1"/>
</dbReference>
<evidence type="ECO:0000313" key="3">
    <source>
        <dbReference type="Proteomes" id="UP000076837"/>
    </source>
</evidence>
<proteinExistence type="predicted"/>
<dbReference type="SUPFAM" id="SSF56112">
    <property type="entry name" value="Protein kinase-like (PK-like)"/>
    <property type="match status" value="1"/>
</dbReference>
<comment type="caution">
    <text evidence="2">The sequence shown here is derived from an EMBL/GenBank/DDBJ whole genome shotgun (WGS) entry which is preliminary data.</text>
</comment>
<dbReference type="PANTHER" id="PTHR21310:SF59">
    <property type="entry name" value="AMINOGLYCOSIDE PHOSPHOTRANSFERASE DOMAIN-CONTAINING PROTEIN"/>
    <property type="match status" value="1"/>
</dbReference>
<dbReference type="GO" id="GO:0016740">
    <property type="term" value="F:transferase activity"/>
    <property type="evidence" value="ECO:0007669"/>
    <property type="project" value="UniProtKB-KW"/>
</dbReference>
<keyword evidence="2" id="KW-0808">Transferase</keyword>
<accession>A0A162Z1R4</accession>
<dbReference type="STRING" id="5454.A0A162Z1R4"/>
<sequence>MASHAISSWERIGLKETDRGEYLNAVQRRYKSEGCADDNGVRSSNHVRASNVAEQLLVQLRPAQHALDLQVAREASRIYSYLAPKVRALDFGLSGGLRAYEMNRIEGIPMSCLQPREDSTTVDTQKKQETLIASFASVVARGWPGVVGKKRRDSVLRADSLPNEEQTMLAQCTGKVGSCVIRKLGRLAQDLPDIWLRGRAQSTIDRLCMVDEHPVVLNHGDLIPSNILVDKETWEITGLVDWAEAEFLPFGTCLYGLEHLLGFSQSASQKSGRSTFTYYENAPKLREYFWTCLFRLVPEITKRQKDTWLMRDVGVLLWYGYAWDEGAIDRVVDEANDCEELMKLRAFLSIQ</sequence>
<dbReference type="EMBL" id="JYNV01000281">
    <property type="protein sequence ID" value="KZM20352.1"/>
    <property type="molecule type" value="Genomic_DNA"/>
</dbReference>
<keyword evidence="3" id="KW-1185">Reference proteome</keyword>
<feature type="domain" description="Aminoglycoside phosphotransferase" evidence="1">
    <location>
        <begin position="55"/>
        <end position="245"/>
    </location>
</feature>
<evidence type="ECO:0000313" key="2">
    <source>
        <dbReference type="EMBL" id="KZM20352.1"/>
    </source>
</evidence>
<dbReference type="InterPro" id="IPR011009">
    <property type="entry name" value="Kinase-like_dom_sf"/>
</dbReference>
<organism evidence="2 3">
    <name type="scientific">Didymella rabiei</name>
    <name type="common">Chickpea ascochyta blight fungus</name>
    <name type="synonym">Mycosphaerella rabiei</name>
    <dbReference type="NCBI Taxonomy" id="5454"/>
    <lineage>
        <taxon>Eukaryota</taxon>
        <taxon>Fungi</taxon>
        <taxon>Dikarya</taxon>
        <taxon>Ascomycota</taxon>
        <taxon>Pezizomycotina</taxon>
        <taxon>Dothideomycetes</taxon>
        <taxon>Pleosporomycetidae</taxon>
        <taxon>Pleosporales</taxon>
        <taxon>Pleosporineae</taxon>
        <taxon>Didymellaceae</taxon>
        <taxon>Ascochyta</taxon>
    </lineage>
</organism>
<name>A0A162Z1R4_DIDRA</name>
<dbReference type="Gene3D" id="3.90.1200.10">
    <property type="match status" value="1"/>
</dbReference>
<dbReference type="InterPro" id="IPR051678">
    <property type="entry name" value="AGP_Transferase"/>
</dbReference>
<gene>
    <name evidence="2" type="ORF">ST47_g8541</name>
</gene>
<protein>
    <submittedName>
        <fullName evidence="2">Transferase</fullName>
    </submittedName>
</protein>